<keyword evidence="5 8" id="KW-0812">Transmembrane</keyword>
<evidence type="ECO:0000256" key="3">
    <source>
        <dbReference type="ARBA" id="ARBA00022448"/>
    </source>
</evidence>
<name>A0A537LGX0_9BACT</name>
<organism evidence="9 10">
    <name type="scientific">Candidatus Segetimicrobium genomatis</name>
    <dbReference type="NCBI Taxonomy" id="2569760"/>
    <lineage>
        <taxon>Bacteria</taxon>
        <taxon>Bacillati</taxon>
        <taxon>Candidatus Sysuimicrobiota</taxon>
        <taxon>Candidatus Sysuimicrobiia</taxon>
        <taxon>Candidatus Sysuimicrobiales</taxon>
        <taxon>Candidatus Segetimicrobiaceae</taxon>
        <taxon>Candidatus Segetimicrobium</taxon>
    </lineage>
</organism>
<evidence type="ECO:0000313" key="9">
    <source>
        <dbReference type="EMBL" id="TMJ07260.1"/>
    </source>
</evidence>
<evidence type="ECO:0000256" key="1">
    <source>
        <dbReference type="ARBA" id="ARBA00004651"/>
    </source>
</evidence>
<feature type="transmembrane region" description="Helical" evidence="8">
    <location>
        <begin position="89"/>
        <end position="107"/>
    </location>
</feature>
<evidence type="ECO:0000256" key="7">
    <source>
        <dbReference type="ARBA" id="ARBA00023136"/>
    </source>
</evidence>
<keyword evidence="4 8" id="KW-1003">Cell membrane</keyword>
<dbReference type="InterPro" id="IPR002781">
    <property type="entry name" value="TM_pro_TauE-like"/>
</dbReference>
<comment type="caution">
    <text evidence="9">The sequence shown here is derived from an EMBL/GenBank/DDBJ whole genome shotgun (WGS) entry which is preliminary data.</text>
</comment>
<feature type="transmembrane region" description="Helical" evidence="8">
    <location>
        <begin position="114"/>
        <end position="132"/>
    </location>
</feature>
<feature type="transmembrane region" description="Helical" evidence="8">
    <location>
        <begin position="211"/>
        <end position="232"/>
    </location>
</feature>
<dbReference type="AlphaFoldDB" id="A0A537LGX0"/>
<feature type="transmembrane region" description="Helical" evidence="8">
    <location>
        <begin position="184"/>
        <end position="205"/>
    </location>
</feature>
<comment type="subcellular location">
    <subcellularLocation>
        <location evidence="1 8">Cell membrane</location>
        <topology evidence="1 8">Multi-pass membrane protein</topology>
    </subcellularLocation>
</comment>
<comment type="similarity">
    <text evidence="2 8">Belongs to the 4-toluene sulfonate uptake permease (TSUP) (TC 2.A.102) family.</text>
</comment>
<accession>A0A537LGX0</accession>
<proteinExistence type="inferred from homology"/>
<dbReference type="Proteomes" id="UP000318661">
    <property type="component" value="Unassembled WGS sequence"/>
</dbReference>
<dbReference type="PANTHER" id="PTHR30269:SF38">
    <property type="entry name" value="SULFITE EXPORTER TAUE_SAFE"/>
    <property type="match status" value="1"/>
</dbReference>
<keyword evidence="3" id="KW-0813">Transport</keyword>
<evidence type="ECO:0000256" key="5">
    <source>
        <dbReference type="ARBA" id="ARBA00022692"/>
    </source>
</evidence>
<evidence type="ECO:0000313" key="10">
    <source>
        <dbReference type="Proteomes" id="UP000318661"/>
    </source>
</evidence>
<sequence length="262" mass="27440">MPDALSGDRGVVESALAPNTAFALVLLVVAFASAVKGALGFGFPLIAVPLSANLIGARTAVVLIAVSVVFSNFLILFRGGGTAAEFGRFAGMLMGVVAGTVVGAQLLHRLDPGLVSLIVGMTALFVAGFGLLNRTPEFSTGVEQVAGPVVGLAAGVMGGITGIFAPLIVAFVQSLKVDKRPFVFWLTASFFLGGAVQVLSYYQLGLYNRTILVYAVATFVPVVAGTRVGFWIQDRMRPELFRRVVLGLVLVSGLNLVLRQLR</sequence>
<evidence type="ECO:0000256" key="2">
    <source>
        <dbReference type="ARBA" id="ARBA00009142"/>
    </source>
</evidence>
<keyword evidence="7 8" id="KW-0472">Membrane</keyword>
<keyword evidence="6 8" id="KW-1133">Transmembrane helix</keyword>
<evidence type="ECO:0000256" key="4">
    <source>
        <dbReference type="ARBA" id="ARBA00022475"/>
    </source>
</evidence>
<dbReference type="InterPro" id="IPR052017">
    <property type="entry name" value="TSUP"/>
</dbReference>
<protein>
    <recommendedName>
        <fullName evidence="8">Probable membrane transporter protein</fullName>
    </recommendedName>
</protein>
<feature type="transmembrane region" description="Helical" evidence="8">
    <location>
        <begin position="20"/>
        <end position="48"/>
    </location>
</feature>
<gene>
    <name evidence="9" type="ORF">E6G99_07380</name>
</gene>
<dbReference type="GO" id="GO:0005886">
    <property type="term" value="C:plasma membrane"/>
    <property type="evidence" value="ECO:0007669"/>
    <property type="project" value="UniProtKB-SubCell"/>
</dbReference>
<dbReference type="PANTHER" id="PTHR30269">
    <property type="entry name" value="TRANSMEMBRANE PROTEIN YFCA"/>
    <property type="match status" value="1"/>
</dbReference>
<dbReference type="Pfam" id="PF01925">
    <property type="entry name" value="TauE"/>
    <property type="match status" value="1"/>
</dbReference>
<evidence type="ECO:0000256" key="8">
    <source>
        <dbReference type="RuleBase" id="RU363041"/>
    </source>
</evidence>
<feature type="transmembrane region" description="Helical" evidence="8">
    <location>
        <begin position="152"/>
        <end position="172"/>
    </location>
</feature>
<feature type="transmembrane region" description="Helical" evidence="8">
    <location>
        <begin position="60"/>
        <end position="77"/>
    </location>
</feature>
<feature type="transmembrane region" description="Helical" evidence="8">
    <location>
        <begin position="244"/>
        <end position="261"/>
    </location>
</feature>
<evidence type="ECO:0000256" key="6">
    <source>
        <dbReference type="ARBA" id="ARBA00022989"/>
    </source>
</evidence>
<reference evidence="9 10" key="1">
    <citation type="journal article" date="2019" name="Nat. Microbiol.">
        <title>Mediterranean grassland soil C-N compound turnover is dependent on rainfall and depth, and is mediated by genomically divergent microorganisms.</title>
        <authorList>
            <person name="Diamond S."/>
            <person name="Andeer P.F."/>
            <person name="Li Z."/>
            <person name="Crits-Christoph A."/>
            <person name="Burstein D."/>
            <person name="Anantharaman K."/>
            <person name="Lane K.R."/>
            <person name="Thomas B.C."/>
            <person name="Pan C."/>
            <person name="Northen T.R."/>
            <person name="Banfield J.F."/>
        </authorList>
    </citation>
    <scope>NUCLEOTIDE SEQUENCE [LARGE SCALE GENOMIC DNA]</scope>
    <source>
        <strain evidence="9">NP_2</strain>
    </source>
</reference>
<dbReference type="EMBL" id="VBAJ01000188">
    <property type="protein sequence ID" value="TMJ07260.1"/>
    <property type="molecule type" value="Genomic_DNA"/>
</dbReference>